<feature type="region of interest" description="Disordered" evidence="1">
    <location>
        <begin position="182"/>
        <end position="252"/>
    </location>
</feature>
<organism evidence="2 3">
    <name type="scientific">Aspergillus heteromorphus CBS 117.55</name>
    <dbReference type="NCBI Taxonomy" id="1448321"/>
    <lineage>
        <taxon>Eukaryota</taxon>
        <taxon>Fungi</taxon>
        <taxon>Dikarya</taxon>
        <taxon>Ascomycota</taxon>
        <taxon>Pezizomycotina</taxon>
        <taxon>Eurotiomycetes</taxon>
        <taxon>Eurotiomycetidae</taxon>
        <taxon>Eurotiales</taxon>
        <taxon>Aspergillaceae</taxon>
        <taxon>Aspergillus</taxon>
        <taxon>Aspergillus subgen. Circumdati</taxon>
    </lineage>
</organism>
<evidence type="ECO:0000313" key="2">
    <source>
        <dbReference type="EMBL" id="PWY87783.1"/>
    </source>
</evidence>
<sequence>MSYGKSLAVSQDSFLKPPKRDAEVEEPEVEFEFEAKKQKRQATVFDAVAGRVNYHGFLPAAPYASKYRDTASSSSRPVRPEEVLFRRQNAPTRYEENDFYFAHETLPPTCPLPTSELLGALHAYSADFYERATIDQGRDDIHSMDETALIAMGILLEEMAKESLGETGDMVLVEGEEIPPGEARLPGRVGKMGRKMGRKRANTGQNDVMPSSGDDTEDVSQKRRSKRRKLGRRDWRASTDMDTEADEGPSVW</sequence>
<gene>
    <name evidence="2" type="ORF">BO70DRAFT_203300</name>
</gene>
<dbReference type="OrthoDB" id="2565191at2759"/>
<evidence type="ECO:0000313" key="3">
    <source>
        <dbReference type="Proteomes" id="UP000247233"/>
    </source>
</evidence>
<feature type="compositionally biased region" description="Basic residues" evidence="1">
    <location>
        <begin position="191"/>
        <end position="201"/>
    </location>
</feature>
<dbReference type="EMBL" id="MSFL01000006">
    <property type="protein sequence ID" value="PWY87783.1"/>
    <property type="molecule type" value="Genomic_DNA"/>
</dbReference>
<reference evidence="2 3" key="1">
    <citation type="submission" date="2016-12" db="EMBL/GenBank/DDBJ databases">
        <title>The genomes of Aspergillus section Nigri reveals drivers in fungal speciation.</title>
        <authorList>
            <consortium name="DOE Joint Genome Institute"/>
            <person name="Vesth T.C."/>
            <person name="Nybo J."/>
            <person name="Theobald S."/>
            <person name="Brandl J."/>
            <person name="Frisvad J.C."/>
            <person name="Nielsen K.F."/>
            <person name="Lyhne E.K."/>
            <person name="Kogle M.E."/>
            <person name="Kuo A."/>
            <person name="Riley R."/>
            <person name="Clum A."/>
            <person name="Nolan M."/>
            <person name="Lipzen A."/>
            <person name="Salamov A."/>
            <person name="Henrissat B."/>
            <person name="Wiebenga A."/>
            <person name="De Vries R.P."/>
            <person name="Grigoriev I.V."/>
            <person name="Mortensen U.H."/>
            <person name="Andersen M.R."/>
            <person name="Baker S.E."/>
        </authorList>
    </citation>
    <scope>NUCLEOTIDE SEQUENCE [LARGE SCALE GENOMIC DNA]</scope>
    <source>
        <strain evidence="2 3">CBS 117.55</strain>
    </source>
</reference>
<dbReference type="AlphaFoldDB" id="A0A317WN78"/>
<comment type="caution">
    <text evidence="2">The sequence shown here is derived from an EMBL/GenBank/DDBJ whole genome shotgun (WGS) entry which is preliminary data.</text>
</comment>
<keyword evidence="3" id="KW-1185">Reference proteome</keyword>
<protein>
    <submittedName>
        <fullName evidence="2">Uncharacterized protein</fullName>
    </submittedName>
</protein>
<name>A0A317WN78_9EURO</name>
<dbReference type="GeneID" id="37060848"/>
<accession>A0A317WN78</accession>
<dbReference type="Proteomes" id="UP000247233">
    <property type="component" value="Unassembled WGS sequence"/>
</dbReference>
<feature type="compositionally biased region" description="Acidic residues" evidence="1">
    <location>
        <begin position="241"/>
        <end position="252"/>
    </location>
</feature>
<dbReference type="PANTHER" id="PTHR28054:SF1">
    <property type="entry name" value="RNA POLYMERASE I-SPECIFIC TRANSCRIPTION INITIATION FACTOR RRN10"/>
    <property type="match status" value="1"/>
</dbReference>
<evidence type="ECO:0000256" key="1">
    <source>
        <dbReference type="SAM" id="MobiDB-lite"/>
    </source>
</evidence>
<dbReference type="GO" id="GO:0006360">
    <property type="term" value="P:transcription by RNA polymerase I"/>
    <property type="evidence" value="ECO:0007669"/>
    <property type="project" value="InterPro"/>
</dbReference>
<dbReference type="InterPro" id="IPR022793">
    <property type="entry name" value="Rrn10"/>
</dbReference>
<feature type="region of interest" description="Disordered" evidence="1">
    <location>
        <begin position="1"/>
        <end position="27"/>
    </location>
</feature>
<feature type="compositionally biased region" description="Basic residues" evidence="1">
    <location>
        <begin position="222"/>
        <end position="231"/>
    </location>
</feature>
<dbReference type="RefSeq" id="XP_025401666.1">
    <property type="nucleotide sequence ID" value="XM_025538611.1"/>
</dbReference>
<proteinExistence type="predicted"/>
<dbReference type="VEuPathDB" id="FungiDB:BO70DRAFT_203300"/>
<dbReference type="PANTHER" id="PTHR28054">
    <property type="entry name" value="RNA POLYMERASE I-SPECIFIC TRANSCRIPTION INITIATION FACTOR RRN10"/>
    <property type="match status" value="1"/>
</dbReference>